<accession>A0ABD5YNB9</accession>
<dbReference type="Proteomes" id="UP001596417">
    <property type="component" value="Unassembled WGS sequence"/>
</dbReference>
<name>A0ABD5YNB9_9EURY</name>
<dbReference type="AlphaFoldDB" id="A0ABD5YNB9"/>
<dbReference type="EMBL" id="JBHTAX010000001">
    <property type="protein sequence ID" value="MFC7190761.1"/>
    <property type="molecule type" value="Genomic_DNA"/>
</dbReference>
<protein>
    <recommendedName>
        <fullName evidence="3">Halobacterial output domain-containing protein</fullName>
    </recommendedName>
</protein>
<evidence type="ECO:0000313" key="1">
    <source>
        <dbReference type="EMBL" id="MFC7190761.1"/>
    </source>
</evidence>
<evidence type="ECO:0000313" key="2">
    <source>
        <dbReference type="Proteomes" id="UP001596417"/>
    </source>
</evidence>
<gene>
    <name evidence="1" type="ORF">ACFQL7_13560</name>
</gene>
<sequence>MIELVNHTCSVRDFELDGTDLETVFDATVEHDRSSDDMTGDATEAVE</sequence>
<organism evidence="1 2">
    <name type="scientific">Halocatena marina</name>
    <dbReference type="NCBI Taxonomy" id="2934937"/>
    <lineage>
        <taxon>Archaea</taxon>
        <taxon>Methanobacteriati</taxon>
        <taxon>Methanobacteriota</taxon>
        <taxon>Stenosarchaea group</taxon>
        <taxon>Halobacteria</taxon>
        <taxon>Halobacteriales</taxon>
        <taxon>Natronomonadaceae</taxon>
        <taxon>Halocatena</taxon>
    </lineage>
</organism>
<comment type="caution">
    <text evidence="1">The sequence shown here is derived from an EMBL/GenBank/DDBJ whole genome shotgun (WGS) entry which is preliminary data.</text>
</comment>
<proteinExistence type="predicted"/>
<keyword evidence="2" id="KW-1185">Reference proteome</keyword>
<dbReference type="RefSeq" id="WP_390205802.1">
    <property type="nucleotide sequence ID" value="NZ_JBHTAX010000001.1"/>
</dbReference>
<reference evidence="1 2" key="1">
    <citation type="journal article" date="2019" name="Int. J. Syst. Evol. Microbiol.">
        <title>The Global Catalogue of Microorganisms (GCM) 10K type strain sequencing project: providing services to taxonomists for standard genome sequencing and annotation.</title>
        <authorList>
            <consortium name="The Broad Institute Genomics Platform"/>
            <consortium name="The Broad Institute Genome Sequencing Center for Infectious Disease"/>
            <person name="Wu L."/>
            <person name="Ma J."/>
        </authorList>
    </citation>
    <scope>NUCLEOTIDE SEQUENCE [LARGE SCALE GENOMIC DNA]</scope>
    <source>
        <strain evidence="1 2">RDMS1</strain>
    </source>
</reference>
<evidence type="ECO:0008006" key="3">
    <source>
        <dbReference type="Google" id="ProtNLM"/>
    </source>
</evidence>